<dbReference type="SUPFAM" id="SSF51695">
    <property type="entry name" value="PLC-like phosphodiesterases"/>
    <property type="match status" value="1"/>
</dbReference>
<feature type="signal peptide" evidence="2">
    <location>
        <begin position="1"/>
        <end position="21"/>
    </location>
</feature>
<keyword evidence="4" id="KW-1185">Reference proteome</keyword>
<dbReference type="Proteomes" id="UP000812966">
    <property type="component" value="Unassembled WGS sequence"/>
</dbReference>
<dbReference type="Gene3D" id="3.20.20.190">
    <property type="entry name" value="Phosphatidylinositol (PI) phosphodiesterase"/>
    <property type="match status" value="1"/>
</dbReference>
<reference evidence="3" key="1">
    <citation type="submission" date="2020-04" db="EMBL/GenBank/DDBJ databases">
        <title>Analysis of mating type loci in Filobasidium floriforme.</title>
        <authorList>
            <person name="Nowrousian M."/>
        </authorList>
    </citation>
    <scope>NUCLEOTIDE SEQUENCE</scope>
    <source>
        <strain evidence="3">CBS 6242</strain>
    </source>
</reference>
<evidence type="ECO:0000313" key="4">
    <source>
        <dbReference type="Proteomes" id="UP000812966"/>
    </source>
</evidence>
<dbReference type="Pfam" id="PF26146">
    <property type="entry name" value="PI-PLC_X"/>
    <property type="match status" value="1"/>
</dbReference>
<organism evidence="3 4">
    <name type="scientific">Filobasidium floriforme</name>
    <dbReference type="NCBI Taxonomy" id="5210"/>
    <lineage>
        <taxon>Eukaryota</taxon>
        <taxon>Fungi</taxon>
        <taxon>Dikarya</taxon>
        <taxon>Basidiomycota</taxon>
        <taxon>Agaricomycotina</taxon>
        <taxon>Tremellomycetes</taxon>
        <taxon>Filobasidiales</taxon>
        <taxon>Filobasidiaceae</taxon>
        <taxon>Filobasidium</taxon>
    </lineage>
</organism>
<dbReference type="PANTHER" id="PTHR13593:SF140">
    <property type="entry name" value="PLC-LIKE PHOSPHODIESTERASE"/>
    <property type="match status" value="1"/>
</dbReference>
<keyword evidence="2" id="KW-0732">Signal</keyword>
<feature type="chain" id="PRO_5035421078" description="PLC-like phosphodiesterase" evidence="2">
    <location>
        <begin position="22"/>
        <end position="404"/>
    </location>
</feature>
<proteinExistence type="predicted"/>
<dbReference type="AlphaFoldDB" id="A0A8K0NMF3"/>
<dbReference type="EMBL" id="JABELV010000091">
    <property type="protein sequence ID" value="KAG7531426.1"/>
    <property type="molecule type" value="Genomic_DNA"/>
</dbReference>
<feature type="compositionally biased region" description="Low complexity" evidence="1">
    <location>
        <begin position="341"/>
        <end position="363"/>
    </location>
</feature>
<name>A0A8K0NMF3_9TREE</name>
<dbReference type="GO" id="GO:0008081">
    <property type="term" value="F:phosphoric diester hydrolase activity"/>
    <property type="evidence" value="ECO:0007669"/>
    <property type="project" value="InterPro"/>
</dbReference>
<gene>
    <name evidence="3" type="ORF">FFLO_04347</name>
</gene>
<evidence type="ECO:0000256" key="1">
    <source>
        <dbReference type="SAM" id="MobiDB-lite"/>
    </source>
</evidence>
<evidence type="ECO:0000313" key="3">
    <source>
        <dbReference type="EMBL" id="KAG7531426.1"/>
    </source>
</evidence>
<feature type="region of interest" description="Disordered" evidence="1">
    <location>
        <begin position="329"/>
        <end position="363"/>
    </location>
</feature>
<dbReference type="PROSITE" id="PS50007">
    <property type="entry name" value="PIPLC_X_DOMAIN"/>
    <property type="match status" value="1"/>
</dbReference>
<evidence type="ECO:0000256" key="2">
    <source>
        <dbReference type="SAM" id="SignalP"/>
    </source>
</evidence>
<dbReference type="GO" id="GO:0006629">
    <property type="term" value="P:lipid metabolic process"/>
    <property type="evidence" value="ECO:0007669"/>
    <property type="project" value="InterPro"/>
</dbReference>
<dbReference type="PANTHER" id="PTHR13593">
    <property type="match status" value="1"/>
</dbReference>
<protein>
    <recommendedName>
        <fullName evidence="5">PLC-like phosphodiesterase</fullName>
    </recommendedName>
</protein>
<sequence length="404" mass="41826">MFLPTLTTLAALLSLSSTTSASPSHSLSARSPSKHSHNLAARAPTVCNGHAELCDRSYGNVTFIGTHNSYGNGSSIMDNQGKGVVDQLNDGVRTLQVQAHKGSTGDIRLCHSSCTLLDGGSLTSYLTKVKGWMDANPNEVVSLVIVNIDTIEPSTYASAFDAAGMTSNVYQPAGAVTAIDAWPTLGSMIESGGRMVVFMDYAADFNSVGWIIDEFSNMWEDAYDVTDQEFGCNVNRSSGSPTTTLSLTNHFLDVYGNILGINAWLPNKDLLNETNAETGYGSIGQGAQNCVGLWGRPPNHILLDFYDSNGNSPFNVAAQLNGVSAPTNTVEVSEDSKGSNAEASGVAKSTAAATGATSTGGTAARTTTSALNAAGRSVASLGSGVWVAGIVAMMVGAGGLSLSL</sequence>
<evidence type="ECO:0008006" key="5">
    <source>
        <dbReference type="Google" id="ProtNLM"/>
    </source>
</evidence>
<comment type="caution">
    <text evidence="3">The sequence shown here is derived from an EMBL/GenBank/DDBJ whole genome shotgun (WGS) entry which is preliminary data.</text>
</comment>
<accession>A0A8K0NMF3</accession>
<dbReference type="InterPro" id="IPR051057">
    <property type="entry name" value="PI-PLC_domain"/>
</dbReference>
<dbReference type="InterPro" id="IPR017946">
    <property type="entry name" value="PLC-like_Pdiesterase_TIM-brl"/>
</dbReference>